<feature type="region of interest" description="Disordered" evidence="1">
    <location>
        <begin position="99"/>
        <end position="132"/>
    </location>
</feature>
<name>V8P845_OPHHA</name>
<dbReference type="PROSITE" id="PS51352">
    <property type="entry name" value="THIOREDOXIN_2"/>
    <property type="match status" value="1"/>
</dbReference>
<dbReference type="Pfam" id="PF00085">
    <property type="entry name" value="Thioredoxin"/>
    <property type="match status" value="1"/>
</dbReference>
<dbReference type="Gene3D" id="3.40.30.10">
    <property type="entry name" value="Glutaredoxin"/>
    <property type="match status" value="1"/>
</dbReference>
<organism evidence="4 5">
    <name type="scientific">Ophiophagus hannah</name>
    <name type="common">King cobra</name>
    <name type="synonym">Naja hannah</name>
    <dbReference type="NCBI Taxonomy" id="8665"/>
    <lineage>
        <taxon>Eukaryota</taxon>
        <taxon>Metazoa</taxon>
        <taxon>Chordata</taxon>
        <taxon>Craniata</taxon>
        <taxon>Vertebrata</taxon>
        <taxon>Euteleostomi</taxon>
        <taxon>Lepidosauria</taxon>
        <taxon>Squamata</taxon>
        <taxon>Bifurcata</taxon>
        <taxon>Unidentata</taxon>
        <taxon>Episquamata</taxon>
        <taxon>Toxicofera</taxon>
        <taxon>Serpentes</taxon>
        <taxon>Colubroidea</taxon>
        <taxon>Elapidae</taxon>
        <taxon>Elapinae</taxon>
        <taxon>Ophiophagus</taxon>
    </lineage>
</organism>
<dbReference type="AlphaFoldDB" id="V8P845"/>
<dbReference type="PANTHER" id="PTHR45815:SF3">
    <property type="entry name" value="PROTEIN DISULFIDE-ISOMERASE A6"/>
    <property type="match status" value="1"/>
</dbReference>
<feature type="signal peptide" evidence="2">
    <location>
        <begin position="1"/>
        <end position="23"/>
    </location>
</feature>
<dbReference type="Proteomes" id="UP000018936">
    <property type="component" value="Unassembled WGS sequence"/>
</dbReference>
<dbReference type="EMBL" id="AZIM01000632">
    <property type="protein sequence ID" value="ETE70042.1"/>
    <property type="molecule type" value="Genomic_DNA"/>
</dbReference>
<proteinExistence type="predicted"/>
<reference evidence="4 5" key="1">
    <citation type="journal article" date="2013" name="Proc. Natl. Acad. Sci. U.S.A.">
        <title>The king cobra genome reveals dynamic gene evolution and adaptation in the snake venom system.</title>
        <authorList>
            <person name="Vonk F.J."/>
            <person name="Casewell N.R."/>
            <person name="Henkel C.V."/>
            <person name="Heimberg A.M."/>
            <person name="Jansen H.J."/>
            <person name="McCleary R.J."/>
            <person name="Kerkkamp H.M."/>
            <person name="Vos R.A."/>
            <person name="Guerreiro I."/>
            <person name="Calvete J.J."/>
            <person name="Wuster W."/>
            <person name="Woods A.E."/>
            <person name="Logan J.M."/>
            <person name="Harrison R.A."/>
            <person name="Castoe T.A."/>
            <person name="de Koning A.P."/>
            <person name="Pollock D.D."/>
            <person name="Yandell M."/>
            <person name="Calderon D."/>
            <person name="Renjifo C."/>
            <person name="Currier R.B."/>
            <person name="Salgado D."/>
            <person name="Pla D."/>
            <person name="Sanz L."/>
            <person name="Hyder A.S."/>
            <person name="Ribeiro J.M."/>
            <person name="Arntzen J.W."/>
            <person name="van den Thillart G.E."/>
            <person name="Boetzer M."/>
            <person name="Pirovano W."/>
            <person name="Dirks R.P."/>
            <person name="Spaink H.P."/>
            <person name="Duboule D."/>
            <person name="McGlinn E."/>
            <person name="Kini R.M."/>
            <person name="Richardson M.K."/>
        </authorList>
    </citation>
    <scope>NUCLEOTIDE SEQUENCE</scope>
    <source>
        <tissue evidence="4">Blood</tissue>
    </source>
</reference>
<evidence type="ECO:0000313" key="4">
    <source>
        <dbReference type="EMBL" id="ETE70042.1"/>
    </source>
</evidence>
<feature type="non-terminal residue" evidence="4">
    <location>
        <position position="1"/>
    </location>
</feature>
<evidence type="ECO:0000313" key="5">
    <source>
        <dbReference type="Proteomes" id="UP000018936"/>
    </source>
</evidence>
<dbReference type="InterPro" id="IPR036249">
    <property type="entry name" value="Thioredoxin-like_sf"/>
</dbReference>
<dbReference type="OrthoDB" id="59470at2759"/>
<comment type="caution">
    <text evidence="4">The sequence shown here is derived from an EMBL/GenBank/DDBJ whole genome shotgun (WGS) entry which is preliminary data.</text>
</comment>
<dbReference type="InterPro" id="IPR013766">
    <property type="entry name" value="Thioredoxin_domain"/>
</dbReference>
<evidence type="ECO:0000256" key="1">
    <source>
        <dbReference type="SAM" id="MobiDB-lite"/>
    </source>
</evidence>
<dbReference type="GO" id="GO:0015035">
    <property type="term" value="F:protein-disulfide reductase activity"/>
    <property type="evidence" value="ECO:0007669"/>
    <property type="project" value="TreeGrafter"/>
</dbReference>
<gene>
    <name evidence="4" type="primary">QSOX1</name>
    <name evidence="4" type="ORF">L345_04154</name>
</gene>
<dbReference type="GO" id="GO:0005788">
    <property type="term" value="C:endoplasmic reticulum lumen"/>
    <property type="evidence" value="ECO:0007669"/>
    <property type="project" value="TreeGrafter"/>
</dbReference>
<evidence type="ECO:0000256" key="2">
    <source>
        <dbReference type="SAM" id="SignalP"/>
    </source>
</evidence>
<dbReference type="GO" id="GO:0034976">
    <property type="term" value="P:response to endoplasmic reticulum stress"/>
    <property type="evidence" value="ECO:0007669"/>
    <property type="project" value="TreeGrafter"/>
</dbReference>
<evidence type="ECO:0000259" key="3">
    <source>
        <dbReference type="PROSITE" id="PS51352"/>
    </source>
</evidence>
<feature type="domain" description="Thioredoxin" evidence="3">
    <location>
        <begin position="22"/>
        <end position="132"/>
    </location>
</feature>
<feature type="chain" id="PRO_5004771334" evidence="2">
    <location>
        <begin position="24"/>
        <end position="132"/>
    </location>
</feature>
<protein>
    <submittedName>
        <fullName evidence="4">Sulfhydryl oxidase 1</fullName>
    </submittedName>
</protein>
<dbReference type="SUPFAM" id="SSF52833">
    <property type="entry name" value="Thioredoxin-like"/>
    <property type="match status" value="1"/>
</dbReference>
<keyword evidence="5" id="KW-1185">Reference proteome</keyword>
<dbReference type="InterPro" id="IPR017937">
    <property type="entry name" value="Thioredoxin_CS"/>
</dbReference>
<keyword evidence="2" id="KW-0732">Signal</keyword>
<dbReference type="PANTHER" id="PTHR45815">
    <property type="entry name" value="PROTEIN DISULFIDE-ISOMERASE A6"/>
    <property type="match status" value="1"/>
</dbReference>
<sequence length="132" mass="13780">MPPACLVRAVAFLLLAQVPGAHSLGLYSPDDPLVELDTNTLERRIFNSTGAWVVEFYASWCGHCKAFAPVWKGLANDLKGKSSNPAMAKSQQAGRLVLSRAGVGPGGETPGRTNSRDALSAGPGFAGCPQLA</sequence>
<accession>V8P845</accession>
<dbReference type="PROSITE" id="PS00194">
    <property type="entry name" value="THIOREDOXIN_1"/>
    <property type="match status" value="1"/>
</dbReference>